<dbReference type="PANTHER" id="PTHR23317">
    <property type="entry name" value="DEDICATOR OF CYTOKINESIS DOCK"/>
    <property type="match status" value="1"/>
</dbReference>
<dbReference type="InterPro" id="IPR011993">
    <property type="entry name" value="PH-like_dom_sf"/>
</dbReference>
<dbReference type="InterPro" id="IPR027007">
    <property type="entry name" value="C2_DOCK-type_domain"/>
</dbReference>
<sequence length="2233" mass="252128">MTERKFTRGLNKPGMAAQLRENISQVVRESTSLTKPIIVEPIDFEAFVLKNRTLIQNDPQRELLLYPNDDVSEILQPKKFRTVHSNIPGHVPKHQSVVTNTNGSSKRGSESGSASSSQNGTPTSNRSQSSVSAGSGVPTVGGLLLTRQALHTYDSPNHLIHYKYSKYGGTCYDLPRISPSEELREEVYEVDTDPDRLDEQMTRSQADTIAKQGYLFKGPDTNSDRMFAHIGSKSFKKRYCYLRQEIDGTYILELHKDEKQAEAKATIVMDFCTEVVPNPKKGRFCFELKMKMNEGQHGKSVTLAADDESEMEDWLRKISSVLQQNKLQEDKRVASLERAAAPLLPASPSTMQYGTLKGLEQSMNPQLNRYARETDQSIAQARRDNRKRLFGGQQLLYLQSGGNIGGGMKANSTSGGITPGLSKSEAFIEPYRVQFGQRILIKCDSLRFRLLGPIDGVHGPPAQDSEAPLCQIEPYLTSVALYDARTGRKLSENFYFDLNKDHVQELLTGSCRAERPLCASPKATNKSHQNGHGTLKPARAKCDTSDELHLHSEAVTKEWMSRAKQAVFNVTVPHADIFIVVRIDKILQGAINPSVEPYLKTTKDPKVLCKLQKAIKQYAQKCGHYRMPFAWAARPLFQLYSNDLDTSYEFPAIYRQEGTKLKDEELLKLLSEYRKPDKFSKLTVIPGSLKIYIEALNELPNNCLTNSLVPLNPFPIPPVADPTLEVTEFANSSDQYLHPFVHFVNHLFVYPLHLNYDSQKIFSRARNLAVIVELRDSDTAEAKSIECIYGRPGQDQLVSQMSCPVLHHNTSPTWYEEIKLRLPLNITSQHHLLFSFFHVSCNIAKKKDLTTISTETPVGFAWLPLLTKGKINVEEQCLPVAATLPVGYLSIQPLGLGKGNAGPDVQWIDNQRPIFTISLRLDSTVLTTDQHLHNLFLHAERLLEHSKTVAPPDTTETCKILKAAHAIQIGSLITFLPTILNQLFSLLVATNSEEVGLNIIRLLVNLFHMVAEEAKRKELLMAYVKYVYRIDSQPVNGSSPTSQSVNTVHGELCRHLPTLLHSNNTDFLLVNKFMKFSGIFFEVIVKSMAQYLLSTGRIKMQRNERFPKEFCTRIEALFQVLVPYINSRHKDLPMETEQLNQSLSVFVKRCLSFMDRGFVFRLIRLYMDRWGPGDSRILQEYKFSFLREVCAHEHYVPLNLPFMLTPNNRAPDLLQQFCLSEEYCRQHFLVGILLQEVKSSLNEVSHIRRMGLVTLKELLAKHDLDDRYQNKGQLSRLAMLYVPWLGIVLENLNRISDGMERKGKHVTVGTNRMSCSSSYVFARDSLPTLPTATPSTVTSQTSTPKSRSNRVTMFMEYTSPIRSSLHLKDTSFLAAIAGQSAGLSNGHSSSSLNSECSTLSQDGTVVIRNQFNESYANSARPSHARSVSVTQPTIIQRTDKFSVSETKDLLISFLFVVKHLSPEHMIAWWHNCTESETVQFFTVLDLCLLYFRYVGKKHIHVPAEGGRDTKSSKAAKASTLPARVLPPSITNGSESGFESGTLNHTANRENLVEETLRLKQALYESNLATEIGLIVLDCMGLYSVQFRDSMIEGTVLPKIARVYLRFLQLGQSESLSKHVFAALRAFINNFSQALFKGTAVLCGQLVYELLKCCDSRLSSLRQEACAVLYLLMRSNFEFSGRKGLTRVHLQVIISVSQMIGNVIGLNNARFQESLSTINNYASSDKAMKGTGFPMEVKDLTRRVRTVLMATAQMQAHHMDPERLLELQHSLANSYASTPELRQTWLTTMANNHLQNGNISEAACCYLHIAALVSEYLKLKGCCAVAQGAESFARISRNIPRDEKGLKLDSGTQDSQYTEQFLLERLKECAEYLDRSERLECLGELYRLIIPILESRRDYHGLTQCYEHLTQAYNRVIEFNKSGKRLLGRFYRVIFFSQVYFEEENGVEYIYKEPKVTSLSEISERLHKQYRDKFGADNVKILMDSAPVDQSTLDPKIAYIQVTHVTPYYCKDELEMRPTEFEQNHDVDTFMYETPFTPSGSAHGVVEDQWKRRTVLTTLHSFPYVLKRIPVRDRQSQELSPIEVAIDEMQTKIAELEEIVMGPIDLKKLQLRLQGSVAVTVNAGPLAYASAFLDPAKTCIKKYSLEKVEELKEVFRDFIKICYTVLQINANLISSDQREYHNALKENYENLCSALSDLLGEIVYPLDDGNNNAHRHSLALFSAISGAPTNSSTA</sequence>
<dbReference type="STRING" id="62324.A0A4Y0BIG7"/>
<dbReference type="VEuPathDB" id="VectorBase:AFUN020141"/>
<dbReference type="PROSITE" id="PS51651">
    <property type="entry name" value="DOCKER"/>
    <property type="match status" value="1"/>
</dbReference>
<evidence type="ECO:0008006" key="8">
    <source>
        <dbReference type="Google" id="ProtNLM"/>
    </source>
</evidence>
<evidence type="ECO:0000259" key="6">
    <source>
        <dbReference type="PROSITE" id="PS51651"/>
    </source>
</evidence>
<dbReference type="InterPro" id="IPR021816">
    <property type="entry name" value="DOCK_C/D_N"/>
</dbReference>
<dbReference type="InterPro" id="IPR001849">
    <property type="entry name" value="PH_domain"/>
</dbReference>
<feature type="domain" description="PH" evidence="4">
    <location>
        <begin position="208"/>
        <end position="323"/>
    </location>
</feature>
<dbReference type="Pfam" id="PF11878">
    <property type="entry name" value="DOCK_C-D_N"/>
    <property type="match status" value="1"/>
</dbReference>
<dbReference type="InterPro" id="IPR046770">
    <property type="entry name" value="DOCKER_Lobe_B"/>
</dbReference>
<evidence type="ECO:0000313" key="7">
    <source>
        <dbReference type="EnsemblMetazoa" id="AFUN020141-PC"/>
    </source>
</evidence>
<dbReference type="InterPro" id="IPR035892">
    <property type="entry name" value="C2_domain_sf"/>
</dbReference>
<dbReference type="PROSITE" id="PS51650">
    <property type="entry name" value="C2_DOCK"/>
    <property type="match status" value="1"/>
</dbReference>
<dbReference type="InterPro" id="IPR046769">
    <property type="entry name" value="DOCKER_Lobe_A"/>
</dbReference>
<accession>A0A4Y0BIG7</accession>
<feature type="compositionally biased region" description="Low complexity" evidence="3">
    <location>
        <begin position="103"/>
        <end position="120"/>
    </location>
</feature>
<dbReference type="InterPro" id="IPR043161">
    <property type="entry name" value="DOCK_C_lobe_A"/>
</dbReference>
<evidence type="ECO:0000256" key="2">
    <source>
        <dbReference type="PROSITE-ProRule" id="PRU00983"/>
    </source>
</evidence>
<dbReference type="GO" id="GO:0005085">
    <property type="term" value="F:guanyl-nucleotide exchange factor activity"/>
    <property type="evidence" value="ECO:0007669"/>
    <property type="project" value="UniProtKB-KW"/>
</dbReference>
<dbReference type="VEuPathDB" id="VectorBase:AFUN2_006139"/>
<keyword evidence="1" id="KW-0344">Guanine-nucleotide releasing factor</keyword>
<dbReference type="Gene3D" id="2.30.29.30">
    <property type="entry name" value="Pleckstrin-homology domain (PH domain)/Phosphotyrosine-binding domain (PTB)"/>
    <property type="match status" value="1"/>
</dbReference>
<dbReference type="GO" id="GO:0007264">
    <property type="term" value="P:small GTPase-mediated signal transduction"/>
    <property type="evidence" value="ECO:0007669"/>
    <property type="project" value="InterPro"/>
</dbReference>
<dbReference type="InterPro" id="IPR027357">
    <property type="entry name" value="DOCKER_dom"/>
</dbReference>
<reference evidence="7" key="1">
    <citation type="submission" date="2020-05" db="UniProtKB">
        <authorList>
            <consortium name="EnsemblMetazoa"/>
        </authorList>
    </citation>
    <scope>IDENTIFICATION</scope>
    <source>
        <strain evidence="7">FUMOZ</strain>
    </source>
</reference>
<dbReference type="Gene3D" id="2.60.40.150">
    <property type="entry name" value="C2 domain"/>
    <property type="match status" value="1"/>
</dbReference>
<dbReference type="EnsemblMetazoa" id="AFUN020141-RC">
    <property type="protein sequence ID" value="AFUN020141-PC"/>
    <property type="gene ID" value="AFUN020141"/>
</dbReference>
<protein>
    <recommendedName>
        <fullName evidence="8">Dedicator of cytokinesis protein 9</fullName>
    </recommendedName>
</protein>
<dbReference type="Pfam" id="PF14429">
    <property type="entry name" value="DOCK-C2"/>
    <property type="match status" value="1"/>
</dbReference>
<organism evidence="7">
    <name type="scientific">Anopheles funestus</name>
    <name type="common">African malaria mosquito</name>
    <dbReference type="NCBI Taxonomy" id="62324"/>
    <lineage>
        <taxon>Eukaryota</taxon>
        <taxon>Metazoa</taxon>
        <taxon>Ecdysozoa</taxon>
        <taxon>Arthropoda</taxon>
        <taxon>Hexapoda</taxon>
        <taxon>Insecta</taxon>
        <taxon>Pterygota</taxon>
        <taxon>Neoptera</taxon>
        <taxon>Endopterygota</taxon>
        <taxon>Diptera</taxon>
        <taxon>Nematocera</taxon>
        <taxon>Culicoidea</taxon>
        <taxon>Culicidae</taxon>
        <taxon>Anophelinae</taxon>
        <taxon>Anopheles</taxon>
    </lineage>
</organism>
<evidence type="ECO:0000256" key="1">
    <source>
        <dbReference type="ARBA" id="ARBA00022658"/>
    </source>
</evidence>
<dbReference type="InterPro" id="IPR026791">
    <property type="entry name" value="DOCK"/>
</dbReference>
<dbReference type="Pfam" id="PF00169">
    <property type="entry name" value="PH"/>
    <property type="match status" value="1"/>
</dbReference>
<proteinExistence type="inferred from homology"/>
<feature type="region of interest" description="Disordered" evidence="3">
    <location>
        <begin position="84"/>
        <end position="136"/>
    </location>
</feature>
<evidence type="ECO:0000259" key="4">
    <source>
        <dbReference type="PROSITE" id="PS50003"/>
    </source>
</evidence>
<dbReference type="Pfam" id="PF06920">
    <property type="entry name" value="DHR-2_Lobe_A"/>
    <property type="match status" value="1"/>
</dbReference>
<comment type="similarity">
    <text evidence="2">Belongs to the DOCK family.</text>
</comment>
<dbReference type="PROSITE" id="PS50003">
    <property type="entry name" value="PH_DOMAIN"/>
    <property type="match status" value="1"/>
</dbReference>
<dbReference type="SUPFAM" id="SSF50729">
    <property type="entry name" value="PH domain-like"/>
    <property type="match status" value="1"/>
</dbReference>
<dbReference type="Gene3D" id="1.20.58.740">
    <property type="match status" value="1"/>
</dbReference>
<dbReference type="PANTHER" id="PTHR23317:SF26">
    <property type="entry name" value="ZIZIMIN, ISOFORM K"/>
    <property type="match status" value="1"/>
</dbReference>
<dbReference type="CDD" id="cd13267">
    <property type="entry name" value="PH_DOCK-D"/>
    <property type="match status" value="1"/>
</dbReference>
<dbReference type="Gene3D" id="1.25.40.410">
    <property type="match status" value="1"/>
</dbReference>
<dbReference type="CDD" id="cd08697">
    <property type="entry name" value="C2_Dock-D"/>
    <property type="match status" value="1"/>
</dbReference>
<feature type="domain" description="C2 DOCK-type" evidence="5">
    <location>
        <begin position="744"/>
        <end position="922"/>
    </location>
</feature>
<dbReference type="InterPro" id="IPR046773">
    <property type="entry name" value="DOCKER_Lobe_C"/>
</dbReference>
<dbReference type="InterPro" id="IPR043162">
    <property type="entry name" value="DOCK_C_lobe_C"/>
</dbReference>
<dbReference type="InterPro" id="IPR037809">
    <property type="entry name" value="C2_Dock-D"/>
</dbReference>
<feature type="compositionally biased region" description="Polar residues" evidence="3">
    <location>
        <begin position="121"/>
        <end position="133"/>
    </location>
</feature>
<dbReference type="Pfam" id="PF20422">
    <property type="entry name" value="DHR-2_Lobe_B"/>
    <property type="match status" value="1"/>
</dbReference>
<evidence type="ECO:0000256" key="3">
    <source>
        <dbReference type="SAM" id="MobiDB-lite"/>
    </source>
</evidence>
<evidence type="ECO:0000259" key="5">
    <source>
        <dbReference type="PROSITE" id="PS51650"/>
    </source>
</evidence>
<dbReference type="Pfam" id="PF20421">
    <property type="entry name" value="DHR-2_Lobe_C"/>
    <property type="match status" value="1"/>
</dbReference>
<feature type="domain" description="DOCKER" evidence="6">
    <location>
        <begin position="1772"/>
        <end position="2203"/>
    </location>
</feature>
<dbReference type="SMART" id="SM00233">
    <property type="entry name" value="PH"/>
    <property type="match status" value="1"/>
</dbReference>
<name>A0A4Y0BIG7_ANOFN</name>